<evidence type="ECO:0000313" key="14">
    <source>
        <dbReference type="EMBL" id="ARU55784.1"/>
    </source>
</evidence>
<feature type="site" description="Participates in the substrate recognition with KAPA and in a stacking interaction with the adenine ring of SAM" evidence="13">
    <location>
        <position position="12"/>
    </location>
</feature>
<dbReference type="InterPro" id="IPR005815">
    <property type="entry name" value="BioA"/>
</dbReference>
<dbReference type="OrthoDB" id="9801052at2"/>
<dbReference type="FunFam" id="3.40.640.10:FF:000078">
    <property type="entry name" value="Adenosylmethionine-8-amino-7-oxononanoate aminotransferase"/>
    <property type="match status" value="1"/>
</dbReference>
<dbReference type="Proteomes" id="UP000196027">
    <property type="component" value="Chromosome"/>
</dbReference>
<dbReference type="EC" id="2.6.1.62" evidence="13"/>
<evidence type="ECO:0000256" key="2">
    <source>
        <dbReference type="ARBA" id="ARBA00004496"/>
    </source>
</evidence>
<sequence>MARDLNALWHPCTQMKDHERLPIIPIKKGDGVWLEDFEGNRYIDAISSWWVNIFGHCNPRINDAIKEQLDTLEHVILAGFTHETVIELSERLVQVTPRGLDKCFYADNGSSAIEVALKMSFHYWRNSGNTRKTKFVNLANSYHGETLGALSVGDVSLYKDTYEPLLLEILTAPSPDCYNRDPGESWEDYSLRQFAHMEKLLAEQGDEICAVIVEPLIQCAGHMRMYHPIYLTRLKAACEKYNVHLIADEIAVGFGRTGTMFACEQAGITPDFMCLSKGLTAGYLPLSVVLTTNHVYDAFYDEYETLKAFLHSHSYTGNPIGCRTALATLDIFAQDNVIEANKALSKCMWDSTQHLIDHPHVADVRQHGMVLAIEMVQNKSSKTPYPWQERRGLRVFEHGLKNNCLLRPLGNVVYMMPPYIITESEIQHLAKIATEGIDIATR</sequence>
<organism evidence="14 15">
    <name type="scientific">Oleiphilus messinensis</name>
    <dbReference type="NCBI Taxonomy" id="141451"/>
    <lineage>
        <taxon>Bacteria</taxon>
        <taxon>Pseudomonadati</taxon>
        <taxon>Pseudomonadota</taxon>
        <taxon>Gammaproteobacteria</taxon>
        <taxon>Oceanospirillales</taxon>
        <taxon>Oleiphilaceae</taxon>
        <taxon>Oleiphilus</taxon>
    </lineage>
</organism>
<dbReference type="GO" id="GO:0009102">
    <property type="term" value="P:biotin biosynthetic process"/>
    <property type="evidence" value="ECO:0007669"/>
    <property type="project" value="UniProtKB-UniRule"/>
</dbReference>
<keyword evidence="5 13" id="KW-0963">Cytoplasm</keyword>
<dbReference type="SUPFAM" id="SSF53383">
    <property type="entry name" value="PLP-dependent transferases"/>
    <property type="match status" value="1"/>
</dbReference>
<feature type="binding site" evidence="13">
    <location>
        <begin position="313"/>
        <end position="314"/>
    </location>
    <ligand>
        <name>pyridoxal 5'-phosphate</name>
        <dbReference type="ChEBI" id="CHEBI:597326"/>
    </ligand>
</feature>
<protein>
    <recommendedName>
        <fullName evidence="13">Adenosylmethionine-8-amino-7-oxononanoate aminotransferase</fullName>
        <ecNumber evidence="13">2.6.1.62</ecNumber>
    </recommendedName>
    <alternativeName>
        <fullName evidence="13">7,8-diamino-pelargonic acid aminotransferase</fullName>
        <shortName evidence="13">DAPA AT</shortName>
        <shortName evidence="13">DAPA aminotransferase</shortName>
    </alternativeName>
    <alternativeName>
        <fullName evidence="13">7,8-diaminononanoate synthase</fullName>
        <shortName evidence="13">DANS</shortName>
    </alternativeName>
    <alternativeName>
        <fullName evidence="13">Diaminopelargonic acid synthase</fullName>
    </alternativeName>
</protein>
<feature type="binding site" evidence="13">
    <location>
        <position position="277"/>
    </location>
    <ligand>
        <name>substrate</name>
    </ligand>
</feature>
<proteinExistence type="inferred from homology"/>
<evidence type="ECO:0000256" key="4">
    <source>
        <dbReference type="ARBA" id="ARBA00011738"/>
    </source>
</evidence>
<dbReference type="PANTHER" id="PTHR42684:SF17">
    <property type="entry name" value="ADENOSYLMETHIONINE-8-AMINO-7-OXONONANOATE AMINOTRANSFERASE"/>
    <property type="match status" value="1"/>
</dbReference>
<dbReference type="PROSITE" id="PS00600">
    <property type="entry name" value="AA_TRANSFER_CLASS_3"/>
    <property type="match status" value="1"/>
</dbReference>
<dbReference type="Gene3D" id="3.40.640.10">
    <property type="entry name" value="Type I PLP-dependent aspartate aminotransferase-like (Major domain)"/>
    <property type="match status" value="1"/>
</dbReference>
<dbReference type="UniPathway" id="UPA00078">
    <property type="reaction ID" value="UER00160"/>
</dbReference>
<dbReference type="PIRSF" id="PIRSF000521">
    <property type="entry name" value="Transaminase_4ab_Lys_Orn"/>
    <property type="match status" value="1"/>
</dbReference>
<reference evidence="14 15" key="1">
    <citation type="submission" date="2017-05" db="EMBL/GenBank/DDBJ databases">
        <title>Genomic insights into alkan degradation activity of Oleiphilus messinensis.</title>
        <authorList>
            <person name="Kozyavkin S.A."/>
            <person name="Slesarev A.I."/>
            <person name="Golyshin P.N."/>
            <person name="Korzhenkov A."/>
            <person name="Golyshina O.N."/>
            <person name="Toshchakov S.V."/>
        </authorList>
    </citation>
    <scope>NUCLEOTIDE SEQUENCE [LARGE SCALE GENOMIC DNA]</scope>
    <source>
        <strain evidence="14 15">ME102</strain>
    </source>
</reference>
<evidence type="ECO:0000256" key="9">
    <source>
        <dbReference type="ARBA" id="ARBA00022756"/>
    </source>
</evidence>
<evidence type="ECO:0000256" key="12">
    <source>
        <dbReference type="ARBA" id="ARBA00060970"/>
    </source>
</evidence>
<keyword evidence="8 13" id="KW-0949">S-adenosyl-L-methionine</keyword>
<feature type="binding site" evidence="13">
    <location>
        <position position="142"/>
    </location>
    <ligand>
        <name>substrate</name>
    </ligand>
</feature>
<evidence type="ECO:0000256" key="8">
    <source>
        <dbReference type="ARBA" id="ARBA00022691"/>
    </source>
</evidence>
<dbReference type="AlphaFoldDB" id="A0A1Y0I8N0"/>
<feature type="binding site" evidence="13">
    <location>
        <position position="407"/>
    </location>
    <ligand>
        <name>substrate</name>
    </ligand>
</feature>
<dbReference type="NCBIfam" id="NF004624">
    <property type="entry name" value="PRK05964.1"/>
    <property type="match status" value="1"/>
</dbReference>
<dbReference type="InterPro" id="IPR005814">
    <property type="entry name" value="Aminotrans_3"/>
</dbReference>
<evidence type="ECO:0000256" key="3">
    <source>
        <dbReference type="ARBA" id="ARBA00005063"/>
    </source>
</evidence>
<dbReference type="Pfam" id="PF00202">
    <property type="entry name" value="Aminotran_3"/>
    <property type="match status" value="1"/>
</dbReference>
<gene>
    <name evidence="13" type="primary">bioA</name>
    <name evidence="14" type="ORF">OLMES_1709</name>
</gene>
<dbReference type="GO" id="GO:0004015">
    <property type="term" value="F:adenosylmethionine-8-amino-7-oxononanoate transaminase activity"/>
    <property type="evidence" value="ECO:0007669"/>
    <property type="project" value="UniProtKB-UniRule"/>
</dbReference>
<dbReference type="InterPro" id="IPR049704">
    <property type="entry name" value="Aminotrans_3_PPA_site"/>
</dbReference>
<comment type="cofactor">
    <cofactor evidence="1 13">
        <name>pyridoxal 5'-phosphate</name>
        <dbReference type="ChEBI" id="CHEBI:597326"/>
    </cofactor>
</comment>
<feature type="binding site" evidence="13">
    <location>
        <position position="248"/>
    </location>
    <ligand>
        <name>pyridoxal 5'-phosphate</name>
        <dbReference type="ChEBI" id="CHEBI:597326"/>
    </ligand>
</feature>
<keyword evidence="15" id="KW-1185">Reference proteome</keyword>
<dbReference type="InterPro" id="IPR015421">
    <property type="entry name" value="PyrdxlP-dep_Trfase_major"/>
</dbReference>
<dbReference type="NCBIfam" id="TIGR00508">
    <property type="entry name" value="bioA"/>
    <property type="match status" value="1"/>
</dbReference>
<evidence type="ECO:0000256" key="1">
    <source>
        <dbReference type="ARBA" id="ARBA00001933"/>
    </source>
</evidence>
<keyword evidence="6 13" id="KW-0032">Aminotransferase</keyword>
<evidence type="ECO:0000256" key="10">
    <source>
        <dbReference type="ARBA" id="ARBA00022898"/>
    </source>
</evidence>
<name>A0A1Y0I8N0_9GAMM</name>
<evidence type="ECO:0000256" key="13">
    <source>
        <dbReference type="HAMAP-Rule" id="MF_00834"/>
    </source>
</evidence>
<comment type="function">
    <text evidence="13">Catalyzes the transfer of the alpha-amino group from S-adenosyl-L-methionine (SAM) to 7-keto-8-aminopelargonic acid (KAPA) to form 7,8-diaminopelargonic acid (DAPA). It is the only aminotransferase known to utilize SAM as an amino donor.</text>
</comment>
<comment type="pathway">
    <text evidence="3 13">Cofactor biosynthesis; biotin biosynthesis; 7,8-diaminononanoate from 8-amino-7-oxononanoate (SAM route): step 1/1.</text>
</comment>
<comment type="catalytic activity">
    <reaction evidence="11 13">
        <text>(8S)-8-amino-7-oxononanoate + S-adenosyl-L-methionine = S-adenosyl-4-methylsulfanyl-2-oxobutanoate + (7R,8S)-7,8-diammoniononanoate</text>
        <dbReference type="Rhea" id="RHEA:16861"/>
        <dbReference type="ChEBI" id="CHEBI:16490"/>
        <dbReference type="ChEBI" id="CHEBI:59789"/>
        <dbReference type="ChEBI" id="CHEBI:149468"/>
        <dbReference type="ChEBI" id="CHEBI:149469"/>
        <dbReference type="EC" id="2.6.1.62"/>
    </reaction>
</comment>
<dbReference type="PANTHER" id="PTHR42684">
    <property type="entry name" value="ADENOSYLMETHIONINE-8-AMINO-7-OXONONANOATE AMINOTRANSFERASE"/>
    <property type="match status" value="1"/>
</dbReference>
<keyword evidence="7 13" id="KW-0808">Transferase</keyword>
<accession>A0A1Y0I8N0</accession>
<dbReference type="KEGG" id="ome:OLMES_1709"/>
<dbReference type="GO" id="GO:0005737">
    <property type="term" value="C:cytoplasm"/>
    <property type="evidence" value="ECO:0007669"/>
    <property type="project" value="UniProtKB-SubCell"/>
</dbReference>
<dbReference type="CDD" id="cd00610">
    <property type="entry name" value="OAT_like"/>
    <property type="match status" value="1"/>
</dbReference>
<dbReference type="HAMAP" id="MF_00834">
    <property type="entry name" value="BioA"/>
    <property type="match status" value="1"/>
</dbReference>
<feature type="binding site" evidence="13">
    <location>
        <position position="312"/>
    </location>
    <ligand>
        <name>substrate</name>
    </ligand>
</feature>
<dbReference type="GO" id="GO:0030170">
    <property type="term" value="F:pyridoxal phosphate binding"/>
    <property type="evidence" value="ECO:0007669"/>
    <property type="project" value="UniProtKB-UniRule"/>
</dbReference>
<evidence type="ECO:0000256" key="11">
    <source>
        <dbReference type="ARBA" id="ARBA00048449"/>
    </source>
</evidence>
<keyword evidence="9 13" id="KW-0093">Biotin biosynthesis</keyword>
<comment type="similarity">
    <text evidence="12 13">Belongs to the class-III pyridoxal-phosphate-dependent aminotransferase family. BioA subfamily.</text>
</comment>
<comment type="subcellular location">
    <subcellularLocation>
        <location evidence="2 13">Cytoplasm</location>
    </subcellularLocation>
</comment>
<feature type="binding site" evidence="13">
    <location>
        <begin position="109"/>
        <end position="110"/>
    </location>
    <ligand>
        <name>pyridoxal 5'-phosphate</name>
        <dbReference type="ChEBI" id="CHEBI:597326"/>
    </ligand>
</feature>
<feature type="modified residue" description="N6-(pyridoxal phosphate)lysine" evidence="13">
    <location>
        <position position="277"/>
    </location>
</feature>
<comment type="subunit">
    <text evidence="4 13">Homodimer.</text>
</comment>
<dbReference type="NCBIfam" id="NF005443">
    <property type="entry name" value="PRK07030.1"/>
    <property type="match status" value="1"/>
</dbReference>
<keyword evidence="10 13" id="KW-0663">Pyridoxal phosphate</keyword>
<dbReference type="InterPro" id="IPR015424">
    <property type="entry name" value="PyrdxlP-dep_Trfase"/>
</dbReference>
<dbReference type="Gene3D" id="3.90.1150.10">
    <property type="entry name" value="Aspartate Aminotransferase, domain 1"/>
    <property type="match status" value="1"/>
</dbReference>
<evidence type="ECO:0000256" key="6">
    <source>
        <dbReference type="ARBA" id="ARBA00022576"/>
    </source>
</evidence>
<evidence type="ECO:0000256" key="7">
    <source>
        <dbReference type="ARBA" id="ARBA00022679"/>
    </source>
</evidence>
<dbReference type="InterPro" id="IPR015422">
    <property type="entry name" value="PyrdxlP-dep_Trfase_small"/>
</dbReference>
<evidence type="ECO:0000256" key="5">
    <source>
        <dbReference type="ARBA" id="ARBA00022490"/>
    </source>
</evidence>
<feature type="binding site" evidence="13">
    <location>
        <position position="49"/>
    </location>
    <ligand>
        <name>substrate</name>
    </ligand>
</feature>
<dbReference type="EMBL" id="CP021425">
    <property type="protein sequence ID" value="ARU55784.1"/>
    <property type="molecule type" value="Genomic_DNA"/>
</dbReference>
<evidence type="ECO:0000313" key="15">
    <source>
        <dbReference type="Proteomes" id="UP000196027"/>
    </source>
</evidence>